<organism evidence="1 2">
    <name type="scientific">Striga asiatica</name>
    <name type="common">Asiatic witchweed</name>
    <name type="synonym">Buchnera asiatica</name>
    <dbReference type="NCBI Taxonomy" id="4170"/>
    <lineage>
        <taxon>Eukaryota</taxon>
        <taxon>Viridiplantae</taxon>
        <taxon>Streptophyta</taxon>
        <taxon>Embryophyta</taxon>
        <taxon>Tracheophyta</taxon>
        <taxon>Spermatophyta</taxon>
        <taxon>Magnoliopsida</taxon>
        <taxon>eudicotyledons</taxon>
        <taxon>Gunneridae</taxon>
        <taxon>Pentapetalae</taxon>
        <taxon>asterids</taxon>
        <taxon>lamiids</taxon>
        <taxon>Lamiales</taxon>
        <taxon>Orobanchaceae</taxon>
        <taxon>Buchnereae</taxon>
        <taxon>Striga</taxon>
    </lineage>
</organism>
<gene>
    <name evidence="1" type="ORF">STAS_19953</name>
</gene>
<evidence type="ECO:0000313" key="2">
    <source>
        <dbReference type="Proteomes" id="UP000325081"/>
    </source>
</evidence>
<dbReference type="Proteomes" id="UP000325081">
    <property type="component" value="Unassembled WGS sequence"/>
</dbReference>
<protein>
    <submittedName>
        <fullName evidence="1">Genome polyprotein</fullName>
    </submittedName>
</protein>
<evidence type="ECO:0000313" key="1">
    <source>
        <dbReference type="EMBL" id="GER43126.1"/>
    </source>
</evidence>
<dbReference type="AlphaFoldDB" id="A0A5A7QDW5"/>
<keyword evidence="2" id="KW-1185">Reference proteome</keyword>
<comment type="caution">
    <text evidence="1">The sequence shown here is derived from an EMBL/GenBank/DDBJ whole genome shotgun (WGS) entry which is preliminary data.</text>
</comment>
<sequence length="335" mass="37723">MDRKKFHPSSTRPEWLHAVMSPRNVTSLGWASDFFISLKRSIALVPNPCKARPVIIELHTTTSFNGIRSKTSRAKTKLPHFAYMSISPLQMYTSFLNLLSDTYSSIHFACSSEPNWATARTEDCIVPSSGRTLFDIISEKRSSASSARPFLAKPEIMEFQRITFLPSFTRSNRDFASSTCPHFAYREVSAICRSGSVSKPVFTANPWMHFPWLSPSISEHALRTLTKDIWSGFTFDSIMPPKILRASTGCPFCARPEITEVHETTFLLFSLKISKTTRARPCLSICPWAAQPYRKARRPAQALSTSGKVNLSGLTWAHCIPEYRSRTAAGMPWVE</sequence>
<reference evidence="2" key="1">
    <citation type="journal article" date="2019" name="Curr. Biol.">
        <title>Genome Sequence of Striga asiatica Provides Insight into the Evolution of Plant Parasitism.</title>
        <authorList>
            <person name="Yoshida S."/>
            <person name="Kim S."/>
            <person name="Wafula E.K."/>
            <person name="Tanskanen J."/>
            <person name="Kim Y.M."/>
            <person name="Honaas L."/>
            <person name="Yang Z."/>
            <person name="Spallek T."/>
            <person name="Conn C.E."/>
            <person name="Ichihashi Y."/>
            <person name="Cheong K."/>
            <person name="Cui S."/>
            <person name="Der J.P."/>
            <person name="Gundlach H."/>
            <person name="Jiao Y."/>
            <person name="Hori C."/>
            <person name="Ishida J.K."/>
            <person name="Kasahara H."/>
            <person name="Kiba T."/>
            <person name="Kim M.S."/>
            <person name="Koo N."/>
            <person name="Laohavisit A."/>
            <person name="Lee Y.H."/>
            <person name="Lumba S."/>
            <person name="McCourt P."/>
            <person name="Mortimer J.C."/>
            <person name="Mutuku J.M."/>
            <person name="Nomura T."/>
            <person name="Sasaki-Sekimoto Y."/>
            <person name="Seto Y."/>
            <person name="Wang Y."/>
            <person name="Wakatake T."/>
            <person name="Sakakibara H."/>
            <person name="Demura T."/>
            <person name="Yamaguchi S."/>
            <person name="Yoneyama K."/>
            <person name="Manabe R.I."/>
            <person name="Nelson D.C."/>
            <person name="Schulman A.H."/>
            <person name="Timko M.P."/>
            <person name="dePamphilis C.W."/>
            <person name="Choi D."/>
            <person name="Shirasu K."/>
        </authorList>
    </citation>
    <scope>NUCLEOTIDE SEQUENCE [LARGE SCALE GENOMIC DNA]</scope>
    <source>
        <strain evidence="2">cv. UVA1</strain>
    </source>
</reference>
<name>A0A5A7QDW5_STRAF</name>
<accession>A0A5A7QDW5</accession>
<proteinExistence type="predicted"/>
<dbReference type="EMBL" id="BKCP01006515">
    <property type="protein sequence ID" value="GER43126.1"/>
    <property type="molecule type" value="Genomic_DNA"/>
</dbReference>